<accession>A0A2S2CQY2</accession>
<dbReference type="AlphaFoldDB" id="A0A2S2CQY2"/>
<dbReference type="EMBL" id="CP029353">
    <property type="protein sequence ID" value="AWK86892.1"/>
    <property type="molecule type" value="Genomic_DNA"/>
</dbReference>
<evidence type="ECO:0000313" key="3">
    <source>
        <dbReference type="Proteomes" id="UP000245629"/>
    </source>
</evidence>
<dbReference type="Pfam" id="PF07007">
    <property type="entry name" value="LprI"/>
    <property type="match status" value="1"/>
</dbReference>
<keyword evidence="3" id="KW-1185">Reference proteome</keyword>
<dbReference type="PANTHER" id="PTHR37549">
    <property type="entry name" value="LIPOPROTEIN LPRI"/>
    <property type="match status" value="1"/>
</dbReference>
<evidence type="ECO:0000313" key="2">
    <source>
        <dbReference type="EMBL" id="AWK86892.1"/>
    </source>
</evidence>
<organism evidence="2 3">
    <name type="scientific">Azospirillum thermophilum</name>
    <dbReference type="NCBI Taxonomy" id="2202148"/>
    <lineage>
        <taxon>Bacteria</taxon>
        <taxon>Pseudomonadati</taxon>
        <taxon>Pseudomonadota</taxon>
        <taxon>Alphaproteobacteria</taxon>
        <taxon>Rhodospirillales</taxon>
        <taxon>Azospirillaceae</taxon>
        <taxon>Azospirillum</taxon>
    </lineage>
</organism>
<reference evidence="3" key="1">
    <citation type="submission" date="2018-05" db="EMBL/GenBank/DDBJ databases">
        <title>Azospirillum thermophila sp. nov., a novel isolated from hot spring.</title>
        <authorList>
            <person name="Zhao Z."/>
        </authorList>
    </citation>
    <scope>NUCLEOTIDE SEQUENCE [LARGE SCALE GENOMIC DNA]</scope>
    <source>
        <strain evidence="3">CFH 70021</strain>
    </source>
</reference>
<gene>
    <name evidence="2" type="ORF">DEW08_12225</name>
</gene>
<dbReference type="KEGG" id="azz:DEW08_12225"/>
<dbReference type="InterPro" id="IPR009739">
    <property type="entry name" value="LprI-like_N"/>
</dbReference>
<sequence>MCADPALSSLDERLAATYREAIKAFGGTSPEDSKAGAAVKADQRAWLAARNACAADAACLRTAYERRLAVLGFRPDPAAPAATDRFVGRYDHRGFMEVSILGLRDGQAAVHLTGAHPGDGRWVCGFEGIGRPDAQGRLVVGAPDSDGNGLIILAKGDGGIQVPEIDVNLAASGNWCGAGGWFVLEYARKR</sequence>
<dbReference type="RefSeq" id="WP_109327467.1">
    <property type="nucleotide sequence ID" value="NZ_CP029353.1"/>
</dbReference>
<dbReference type="Proteomes" id="UP000245629">
    <property type="component" value="Chromosome 2"/>
</dbReference>
<dbReference type="GO" id="GO:0005576">
    <property type="term" value="C:extracellular region"/>
    <property type="evidence" value="ECO:0007669"/>
    <property type="project" value="TreeGrafter"/>
</dbReference>
<evidence type="ECO:0000259" key="1">
    <source>
        <dbReference type="Pfam" id="PF07007"/>
    </source>
</evidence>
<dbReference type="InterPro" id="IPR052755">
    <property type="entry name" value="Lysozyme_Inhibitor_LprI"/>
</dbReference>
<dbReference type="OrthoDB" id="5974484at2"/>
<feature type="domain" description="Lysozyme inhibitor LprI-like N-terminal" evidence="1">
    <location>
        <begin position="2"/>
        <end position="68"/>
    </location>
</feature>
<protein>
    <recommendedName>
        <fullName evidence="1">Lysozyme inhibitor LprI-like N-terminal domain-containing protein</fullName>
    </recommendedName>
</protein>
<name>A0A2S2CQY2_9PROT</name>
<dbReference type="Gene3D" id="1.20.1270.180">
    <property type="match status" value="1"/>
</dbReference>
<dbReference type="PANTHER" id="PTHR37549:SF1">
    <property type="entry name" value="LIPOPROTEIN LPRI"/>
    <property type="match status" value="1"/>
</dbReference>
<proteinExistence type="predicted"/>